<protein>
    <submittedName>
        <fullName evidence="1">Uncharacterized protein</fullName>
    </submittedName>
</protein>
<keyword evidence="2" id="KW-1185">Reference proteome</keyword>
<dbReference type="AlphaFoldDB" id="U2ZKK0"/>
<organism evidence="1 2">
    <name type="scientific">Aquipseudomonas alcaligenes (strain ATCC 14909 / DSM 50342 / CCUG 1425 / JCM 20561 / NBRC 14159 / NCIMB 9945 / NCTC 10367 / 1577)</name>
    <name type="common">Pseudomonas alcaligenes</name>
    <dbReference type="NCBI Taxonomy" id="1215092"/>
    <lineage>
        <taxon>Bacteria</taxon>
        <taxon>Pseudomonadati</taxon>
        <taxon>Pseudomonadota</taxon>
        <taxon>Gammaproteobacteria</taxon>
        <taxon>Pseudomonadales</taxon>
        <taxon>Pseudomonadaceae</taxon>
        <taxon>Aquipseudomonas</taxon>
    </lineage>
</organism>
<dbReference type="eggNOG" id="ENOG5033K7U">
    <property type="taxonomic scope" value="Bacteria"/>
</dbReference>
<dbReference type="EMBL" id="BATI01000009">
    <property type="protein sequence ID" value="GAD62015.1"/>
    <property type="molecule type" value="Genomic_DNA"/>
</dbReference>
<evidence type="ECO:0000313" key="1">
    <source>
        <dbReference type="EMBL" id="GAD62015.1"/>
    </source>
</evidence>
<dbReference type="RefSeq" id="WP_021700105.1">
    <property type="nucleotide sequence ID" value="NZ_BATI01000009.1"/>
</dbReference>
<gene>
    <name evidence="1" type="ORF">PA6_009_00180</name>
</gene>
<comment type="caution">
    <text evidence="1">The sequence shown here is derived from an EMBL/GenBank/DDBJ whole genome shotgun (WGS) entry which is preliminary data.</text>
</comment>
<sequence>MPRSNEREFLQHVLQEQTAPILFCETLFRISQTLDDLIDKDRLVSDEKVYDAFWQALIELPANPFYRTHEPYLRPLMAAALQDWRDSVKLERRGDYHGRTLAFVLRDQLTSLVVQCAYLVGGMAWMQQVSEEVRMHFHEDSLQGYIDDLDQGRANA</sequence>
<name>U2ZKK0_AQUA1</name>
<dbReference type="OrthoDB" id="8655093at2"/>
<dbReference type="Proteomes" id="UP000016560">
    <property type="component" value="Unassembled WGS sequence"/>
</dbReference>
<evidence type="ECO:0000313" key="2">
    <source>
        <dbReference type="Proteomes" id="UP000016560"/>
    </source>
</evidence>
<accession>U2ZKK0</accession>
<reference evidence="1" key="1">
    <citation type="submission" date="2024-09" db="EMBL/GenBank/DDBJ databases">
        <title>Whole genome shotgun sequence of Pseudomonas alcaligenes NBRC 14159.</title>
        <authorList>
            <person name="Yoshida I."/>
            <person name="Hosoyama A."/>
            <person name="Tsuchikane K."/>
            <person name="Noguchi M."/>
            <person name="Hirakata S."/>
            <person name="Ando Y."/>
            <person name="Ohji S."/>
            <person name="Yamazoe A."/>
            <person name="Yamazaki S."/>
            <person name="Fujita N."/>
        </authorList>
    </citation>
    <scope>NUCLEOTIDE SEQUENCE</scope>
    <source>
        <strain evidence="1">NBRC 14159</strain>
    </source>
</reference>
<proteinExistence type="predicted"/>